<sequence length="388" mass="43121">MKNFIFENRTRVYFGKGCVKEYLASLLKGYSTIMFAYGCGSIKRNGIYDEILSILQREGKNIVEFPGIMHNPTYEKVLEGIRIARENKAEIILGAGGGSVMDCCKAVALGTVYEGDIWKDFWERSGIIDFAPLPLGVIVTTGGSGSECNGVSVLTNEGQNVKTGQDYEKCSPGFALIDPVYTFSESRQQMLSSGIAALSHVMEIYFSQPDEDNVSDDISEALMRSLIRNLRIAGRDPKDYEARSNLLWAAAMAKNRIIKAGKRGDFICRQMERQLESCTGCSHGLGAAVLRPVYYRNIVKNHPAKFARFAAEVWEIPRKERTLEEMAAAGVDAMTAFIREFGLPATLRELGINDPAMLKKIAEDCCATAGSYRVMEHEEMEKILLECF</sequence>
<dbReference type="PANTHER" id="PTHR43633:SF1">
    <property type="entry name" value="ALCOHOL DEHYDROGENASE YQHD"/>
    <property type="match status" value="1"/>
</dbReference>
<dbReference type="CDD" id="cd08187">
    <property type="entry name" value="BDH"/>
    <property type="match status" value="1"/>
</dbReference>
<dbReference type="GO" id="GO:1990002">
    <property type="term" value="F:methylglyoxal reductase (NADPH) (acetol producing) activity"/>
    <property type="evidence" value="ECO:0007669"/>
    <property type="project" value="TreeGrafter"/>
</dbReference>
<organism evidence="4 5">
    <name type="scientific">Candidatus Caccovicinus merdipullorum</name>
    <dbReference type="NCBI Taxonomy" id="2840724"/>
    <lineage>
        <taxon>Bacteria</taxon>
        <taxon>Bacillati</taxon>
        <taxon>Bacillota</taxon>
        <taxon>Clostridia</taxon>
        <taxon>Eubacteriales</taxon>
        <taxon>Candidatus Caccovicinus</taxon>
    </lineage>
</organism>
<keyword evidence="1" id="KW-0560">Oxidoreductase</keyword>
<evidence type="ECO:0000256" key="1">
    <source>
        <dbReference type="ARBA" id="ARBA00023002"/>
    </source>
</evidence>
<evidence type="ECO:0000259" key="2">
    <source>
        <dbReference type="Pfam" id="PF00465"/>
    </source>
</evidence>
<feature type="domain" description="Fe-containing alcohol dehydrogenase-like C-terminal" evidence="3">
    <location>
        <begin position="192"/>
        <end position="385"/>
    </location>
</feature>
<accession>A0A9D1GGM1</accession>
<dbReference type="GO" id="GO:1990362">
    <property type="term" value="F:butanol dehydrogenase (NAD+) activity"/>
    <property type="evidence" value="ECO:0007669"/>
    <property type="project" value="InterPro"/>
</dbReference>
<dbReference type="GO" id="GO:0005829">
    <property type="term" value="C:cytosol"/>
    <property type="evidence" value="ECO:0007669"/>
    <property type="project" value="TreeGrafter"/>
</dbReference>
<evidence type="ECO:0000259" key="3">
    <source>
        <dbReference type="Pfam" id="PF25137"/>
    </source>
</evidence>
<dbReference type="AlphaFoldDB" id="A0A9D1GGM1"/>
<dbReference type="GO" id="GO:0008106">
    <property type="term" value="F:alcohol dehydrogenase (NADP+) activity"/>
    <property type="evidence" value="ECO:0007669"/>
    <property type="project" value="TreeGrafter"/>
</dbReference>
<protein>
    <submittedName>
        <fullName evidence="4">Iron-containing alcohol dehydrogenase</fullName>
    </submittedName>
</protein>
<dbReference type="Gene3D" id="3.40.50.1970">
    <property type="match status" value="1"/>
</dbReference>
<evidence type="ECO:0000313" key="4">
    <source>
        <dbReference type="EMBL" id="HIT40683.1"/>
    </source>
</evidence>
<name>A0A9D1GGM1_9FIRM</name>
<evidence type="ECO:0000313" key="5">
    <source>
        <dbReference type="Proteomes" id="UP000886860"/>
    </source>
</evidence>
<dbReference type="EMBL" id="DVKS01000018">
    <property type="protein sequence ID" value="HIT40683.1"/>
    <property type="molecule type" value="Genomic_DNA"/>
</dbReference>
<reference evidence="4" key="1">
    <citation type="submission" date="2020-10" db="EMBL/GenBank/DDBJ databases">
        <authorList>
            <person name="Gilroy R."/>
        </authorList>
    </citation>
    <scope>NUCLEOTIDE SEQUENCE</scope>
    <source>
        <strain evidence="4">CHK123-3438</strain>
    </source>
</reference>
<comment type="caution">
    <text evidence="4">The sequence shown here is derived from an EMBL/GenBank/DDBJ whole genome shotgun (WGS) entry which is preliminary data.</text>
</comment>
<dbReference type="FunFam" id="3.40.50.1970:FF:000003">
    <property type="entry name" value="Alcohol dehydrogenase, iron-containing"/>
    <property type="match status" value="1"/>
</dbReference>
<dbReference type="SUPFAM" id="SSF56796">
    <property type="entry name" value="Dehydroquinate synthase-like"/>
    <property type="match status" value="1"/>
</dbReference>
<dbReference type="Pfam" id="PF00465">
    <property type="entry name" value="Fe-ADH"/>
    <property type="match status" value="1"/>
</dbReference>
<dbReference type="InterPro" id="IPR044731">
    <property type="entry name" value="BDH-like"/>
</dbReference>
<dbReference type="Gene3D" id="1.20.1090.10">
    <property type="entry name" value="Dehydroquinate synthase-like - alpha domain"/>
    <property type="match status" value="1"/>
</dbReference>
<reference evidence="4" key="2">
    <citation type="journal article" date="2021" name="PeerJ">
        <title>Extensive microbial diversity within the chicken gut microbiome revealed by metagenomics and culture.</title>
        <authorList>
            <person name="Gilroy R."/>
            <person name="Ravi A."/>
            <person name="Getino M."/>
            <person name="Pursley I."/>
            <person name="Horton D.L."/>
            <person name="Alikhan N.F."/>
            <person name="Baker D."/>
            <person name="Gharbi K."/>
            <person name="Hall N."/>
            <person name="Watson M."/>
            <person name="Adriaenssens E.M."/>
            <person name="Foster-Nyarko E."/>
            <person name="Jarju S."/>
            <person name="Secka A."/>
            <person name="Antonio M."/>
            <person name="Oren A."/>
            <person name="Chaudhuri R.R."/>
            <person name="La Ragione R."/>
            <person name="Hildebrand F."/>
            <person name="Pallen M.J."/>
        </authorList>
    </citation>
    <scope>NUCLEOTIDE SEQUENCE</scope>
    <source>
        <strain evidence="4">CHK123-3438</strain>
    </source>
</reference>
<dbReference type="InterPro" id="IPR001670">
    <property type="entry name" value="ADH_Fe/GldA"/>
</dbReference>
<feature type="domain" description="Alcohol dehydrogenase iron-type/glycerol dehydrogenase GldA" evidence="2">
    <location>
        <begin position="10"/>
        <end position="179"/>
    </location>
</feature>
<dbReference type="Pfam" id="PF25137">
    <property type="entry name" value="ADH_Fe_C"/>
    <property type="match status" value="1"/>
</dbReference>
<proteinExistence type="predicted"/>
<dbReference type="PANTHER" id="PTHR43633">
    <property type="entry name" value="ALCOHOL DEHYDROGENASE YQHD"/>
    <property type="match status" value="1"/>
</dbReference>
<gene>
    <name evidence="4" type="ORF">IAB60_01045</name>
</gene>
<dbReference type="InterPro" id="IPR056798">
    <property type="entry name" value="ADH_Fe_C"/>
</dbReference>
<dbReference type="Proteomes" id="UP000886860">
    <property type="component" value="Unassembled WGS sequence"/>
</dbReference>
<dbReference type="GO" id="GO:0046872">
    <property type="term" value="F:metal ion binding"/>
    <property type="evidence" value="ECO:0007669"/>
    <property type="project" value="InterPro"/>
</dbReference>